<organism evidence="11">
    <name type="scientific">Enterocloster bolteae</name>
    <dbReference type="NCBI Taxonomy" id="208479"/>
    <lineage>
        <taxon>Bacteria</taxon>
        <taxon>Bacillati</taxon>
        <taxon>Bacillota</taxon>
        <taxon>Clostridia</taxon>
        <taxon>Lachnospirales</taxon>
        <taxon>Lachnospiraceae</taxon>
        <taxon>Enterocloster</taxon>
    </lineage>
</organism>
<comment type="similarity">
    <text evidence="5">Belongs to the FMN-dependent alpha-hydroxy acid dehydrogenase family.</text>
</comment>
<dbReference type="InterPro" id="IPR013785">
    <property type="entry name" value="Aldolase_TIM"/>
</dbReference>
<dbReference type="GeneID" id="23113746"/>
<dbReference type="GO" id="GO:0010181">
    <property type="term" value="F:FMN binding"/>
    <property type="evidence" value="ECO:0007669"/>
    <property type="project" value="InterPro"/>
</dbReference>
<keyword evidence="2 9" id="KW-0285">Flavoprotein</keyword>
<dbReference type="InterPro" id="IPR012133">
    <property type="entry name" value="Alpha-hydoxy_acid_DH_FMN"/>
</dbReference>
<dbReference type="InterPro" id="IPR000262">
    <property type="entry name" value="FMN-dep_DH"/>
</dbReference>
<sequence length="358" mass="39589">MNKQPASTMNYKEVLAELEEVYQNARPYMSPKCRVCKVCNSLNCKMIPTERSGSAIRNYEKLQQIKIRYDTIYEGGDGTEIDTSLEWLGHRFRAPVMSGAYGHVSSFNPSTHFAGDYEFTQALLEGMERAGCFGWTPDTMGEGAYSEPLRCLKEHGGVGIPAIKSWEPEVIKEKIRMAEDAGVMAIGHDVDCVGLAYLSVNGKAKTYPKSAGQLKEIFSITDKPFILKGIMTARGALKALEAGAWGIVISNHAGNTMDQSMATVEVLQEIKEAVGDKLKLIIDGGIRHGEDVYKMLALGADACLIGRPYIIVAEGMEARGVELYTQKIIWELQNAMRMSGCRTLKDITRDHIVITKQF</sequence>
<dbReference type="Gene3D" id="3.20.20.70">
    <property type="entry name" value="Aldolase class I"/>
    <property type="match status" value="1"/>
</dbReference>
<evidence type="ECO:0000259" key="10">
    <source>
        <dbReference type="PROSITE" id="PS51349"/>
    </source>
</evidence>
<feature type="binding site" evidence="9">
    <location>
        <position position="228"/>
    </location>
    <ligand>
        <name>FMN</name>
        <dbReference type="ChEBI" id="CHEBI:58210"/>
    </ligand>
</feature>
<dbReference type="PANTHER" id="PTHR10578">
    <property type="entry name" value="S -2-HYDROXY-ACID OXIDASE-RELATED"/>
    <property type="match status" value="1"/>
</dbReference>
<dbReference type="GO" id="GO:0016491">
    <property type="term" value="F:oxidoreductase activity"/>
    <property type="evidence" value="ECO:0007669"/>
    <property type="project" value="UniProtKB-KW"/>
</dbReference>
<keyword evidence="4 11" id="KW-0560">Oxidoreductase</keyword>
<evidence type="ECO:0000256" key="9">
    <source>
        <dbReference type="PIRSR" id="PIRSR000138-2"/>
    </source>
</evidence>
<dbReference type="InterPro" id="IPR037396">
    <property type="entry name" value="FMN_HAD"/>
</dbReference>
<comment type="catalytic activity">
    <reaction evidence="7">
        <text>(S)-lactate + O2 = pyruvate + H2O2</text>
        <dbReference type="Rhea" id="RHEA:55868"/>
        <dbReference type="ChEBI" id="CHEBI:15361"/>
        <dbReference type="ChEBI" id="CHEBI:15379"/>
        <dbReference type="ChEBI" id="CHEBI:16240"/>
        <dbReference type="ChEBI" id="CHEBI:16651"/>
    </reaction>
    <physiologicalReaction direction="left-to-right" evidence="7">
        <dbReference type="Rhea" id="RHEA:55869"/>
    </physiologicalReaction>
</comment>
<feature type="binding site" evidence="9">
    <location>
        <position position="250"/>
    </location>
    <ligand>
        <name>FMN</name>
        <dbReference type="ChEBI" id="CHEBI:58210"/>
    </ligand>
</feature>
<dbReference type="PROSITE" id="PS51349">
    <property type="entry name" value="FMN_HYDROXY_ACID_DH_2"/>
    <property type="match status" value="1"/>
</dbReference>
<keyword evidence="3 9" id="KW-0288">FMN</keyword>
<evidence type="ECO:0000256" key="1">
    <source>
        <dbReference type="ARBA" id="ARBA00001917"/>
    </source>
</evidence>
<proteinExistence type="inferred from homology"/>
<name>A0A6N2X711_9FIRM</name>
<evidence type="ECO:0000256" key="3">
    <source>
        <dbReference type="ARBA" id="ARBA00022643"/>
    </source>
</evidence>
<dbReference type="EMBL" id="CACRTF010000017">
    <property type="protein sequence ID" value="VYT49873.1"/>
    <property type="molecule type" value="Genomic_DNA"/>
</dbReference>
<feature type="active site" description="Proton acceptor" evidence="8">
    <location>
        <position position="252"/>
    </location>
</feature>
<evidence type="ECO:0000256" key="8">
    <source>
        <dbReference type="PIRSR" id="PIRSR000138-1"/>
    </source>
</evidence>
<dbReference type="RefSeq" id="WP_002575827.1">
    <property type="nucleotide sequence ID" value="NZ_BAABZS010000001.1"/>
</dbReference>
<feature type="binding site" evidence="9">
    <location>
        <begin position="283"/>
        <end position="287"/>
    </location>
    <ligand>
        <name>FMN</name>
        <dbReference type="ChEBI" id="CHEBI:58210"/>
    </ligand>
</feature>
<dbReference type="SUPFAM" id="SSF51395">
    <property type="entry name" value="FMN-linked oxidoreductases"/>
    <property type="match status" value="1"/>
</dbReference>
<reference evidence="11" key="1">
    <citation type="submission" date="2019-11" db="EMBL/GenBank/DDBJ databases">
        <authorList>
            <person name="Feng L."/>
        </authorList>
    </citation>
    <scope>NUCLEOTIDE SEQUENCE</scope>
    <source>
        <strain evidence="11">CbolteaeLFYP116</strain>
    </source>
</reference>
<evidence type="ECO:0000256" key="5">
    <source>
        <dbReference type="ARBA" id="ARBA00024042"/>
    </source>
</evidence>
<accession>A0A6N2X711</accession>
<dbReference type="AlphaFoldDB" id="A0A6N2X711"/>
<evidence type="ECO:0000313" key="11">
    <source>
        <dbReference type="EMBL" id="VYT49873.1"/>
    </source>
</evidence>
<dbReference type="PIRSF" id="PIRSF000138">
    <property type="entry name" value="Al-hdrx_acd_dh"/>
    <property type="match status" value="1"/>
</dbReference>
<evidence type="ECO:0000256" key="6">
    <source>
        <dbReference type="ARBA" id="ARBA00029513"/>
    </source>
</evidence>
<feature type="binding site" evidence="9">
    <location>
        <begin position="306"/>
        <end position="307"/>
    </location>
    <ligand>
        <name>FMN</name>
        <dbReference type="ChEBI" id="CHEBI:58210"/>
    </ligand>
</feature>
<evidence type="ECO:0000256" key="2">
    <source>
        <dbReference type="ARBA" id="ARBA00022630"/>
    </source>
</evidence>
<dbReference type="PANTHER" id="PTHR10578:SF107">
    <property type="entry name" value="2-HYDROXYACID OXIDASE 1"/>
    <property type="match status" value="1"/>
</dbReference>
<evidence type="ECO:0000256" key="4">
    <source>
        <dbReference type="ARBA" id="ARBA00023002"/>
    </source>
</evidence>
<evidence type="ECO:0000256" key="7">
    <source>
        <dbReference type="ARBA" id="ARBA00048754"/>
    </source>
</evidence>
<protein>
    <recommendedName>
        <fullName evidence="6">L-lactate oxidase</fullName>
    </recommendedName>
</protein>
<comment type="cofactor">
    <cofactor evidence="1">
        <name>FMN</name>
        <dbReference type="ChEBI" id="CHEBI:58210"/>
    </cofactor>
</comment>
<feature type="binding site" evidence="9">
    <location>
        <position position="252"/>
    </location>
    <ligand>
        <name>glyoxylate</name>
        <dbReference type="ChEBI" id="CHEBI:36655"/>
    </ligand>
</feature>
<gene>
    <name evidence="11" type="primary">lldD</name>
    <name evidence="11" type="ORF">CBLFYP116_04504</name>
</gene>
<dbReference type="Pfam" id="PF01070">
    <property type="entry name" value="FMN_dh"/>
    <property type="match status" value="1"/>
</dbReference>
<feature type="domain" description="FMN hydroxy acid dehydrogenase" evidence="10">
    <location>
        <begin position="115"/>
        <end position="357"/>
    </location>
</feature>